<dbReference type="InterPro" id="IPR010930">
    <property type="entry name" value="Flg_bb/hook_C_dom"/>
</dbReference>
<feature type="domain" description="Flagellar basal body rod protein N-terminal" evidence="5">
    <location>
        <begin position="7"/>
        <end position="35"/>
    </location>
</feature>
<feature type="domain" description="Flagellar basal-body/hook protein C-terminal" evidence="6">
    <location>
        <begin position="190"/>
        <end position="232"/>
    </location>
</feature>
<dbReference type="Pfam" id="PF00460">
    <property type="entry name" value="Flg_bb_rod"/>
    <property type="match status" value="1"/>
</dbReference>
<keyword evidence="8" id="KW-0969">Cilium</keyword>
<keyword evidence="3 4" id="KW-0975">Bacterial flagellum</keyword>
<evidence type="ECO:0000313" key="9">
    <source>
        <dbReference type="Proteomes" id="UP000198599"/>
    </source>
</evidence>
<comment type="subunit">
    <text evidence="4">The basal body constitutes a major portion of the flagellar organelle and consists of five rings (E,L,P,S, and M) mounted on a central rod. The rod consists of about 26 subunits of FlgG in the distal portion, and FlgB, FlgC and FlgF are thought to build up the proximal portion of the rod with about 6 subunits each.</text>
</comment>
<dbReference type="NCBIfam" id="NF009332">
    <property type="entry name" value="PRK12690.1"/>
    <property type="match status" value="1"/>
</dbReference>
<dbReference type="InterPro" id="IPR020013">
    <property type="entry name" value="Flagellar_FlgE/F/G"/>
</dbReference>
<organism evidence="8 9">
    <name type="scientific">Roseovarius lutimaris</name>
    <dbReference type="NCBI Taxonomy" id="1005928"/>
    <lineage>
        <taxon>Bacteria</taxon>
        <taxon>Pseudomonadati</taxon>
        <taxon>Pseudomonadota</taxon>
        <taxon>Alphaproteobacteria</taxon>
        <taxon>Rhodobacterales</taxon>
        <taxon>Roseobacteraceae</taxon>
        <taxon>Roseovarius</taxon>
    </lineage>
</organism>
<dbReference type="Pfam" id="PF22692">
    <property type="entry name" value="LlgE_F_G_D1"/>
    <property type="match status" value="1"/>
</dbReference>
<dbReference type="PROSITE" id="PS00588">
    <property type="entry name" value="FLAGELLA_BB_ROD"/>
    <property type="match status" value="1"/>
</dbReference>
<keyword evidence="9" id="KW-1185">Reference proteome</keyword>
<dbReference type="STRING" id="1005928.SAMN04487859_11741"/>
<feature type="domain" description="Flagellar hook protein FlgE/F/G-like D1" evidence="7">
    <location>
        <begin position="81"/>
        <end position="146"/>
    </location>
</feature>
<dbReference type="NCBIfam" id="TIGR03506">
    <property type="entry name" value="FlgEFG_subfam"/>
    <property type="match status" value="1"/>
</dbReference>
<evidence type="ECO:0000256" key="1">
    <source>
        <dbReference type="ARBA" id="ARBA00004117"/>
    </source>
</evidence>
<dbReference type="PANTHER" id="PTHR30435:SF19">
    <property type="entry name" value="FLAGELLAR BASAL-BODY ROD PROTEIN FLGG"/>
    <property type="match status" value="1"/>
</dbReference>
<dbReference type="InterPro" id="IPR019776">
    <property type="entry name" value="Flagellar_basal_body_rod_CS"/>
</dbReference>
<evidence type="ECO:0000256" key="2">
    <source>
        <dbReference type="ARBA" id="ARBA00009677"/>
    </source>
</evidence>
<dbReference type="SUPFAM" id="SSF117143">
    <property type="entry name" value="Flagellar hook protein flgE"/>
    <property type="match status" value="1"/>
</dbReference>
<dbReference type="Pfam" id="PF06429">
    <property type="entry name" value="Flg_bbr_C"/>
    <property type="match status" value="1"/>
</dbReference>
<dbReference type="RefSeq" id="WP_092840641.1">
    <property type="nucleotide sequence ID" value="NZ_FOVP01000017.1"/>
</dbReference>
<keyword evidence="8" id="KW-0966">Cell projection</keyword>
<reference evidence="9" key="1">
    <citation type="submission" date="2016-10" db="EMBL/GenBank/DDBJ databases">
        <authorList>
            <person name="Varghese N."/>
            <person name="Submissions S."/>
        </authorList>
    </citation>
    <scope>NUCLEOTIDE SEQUENCE [LARGE SCALE GENOMIC DNA]</scope>
    <source>
        <strain evidence="9">DSM 28463</strain>
    </source>
</reference>
<dbReference type="InterPro" id="IPR012836">
    <property type="entry name" value="FlgF"/>
</dbReference>
<dbReference type="PANTHER" id="PTHR30435">
    <property type="entry name" value="FLAGELLAR PROTEIN"/>
    <property type="match status" value="1"/>
</dbReference>
<dbReference type="GO" id="GO:0071978">
    <property type="term" value="P:bacterial-type flagellum-dependent swarming motility"/>
    <property type="evidence" value="ECO:0007669"/>
    <property type="project" value="TreeGrafter"/>
</dbReference>
<evidence type="ECO:0000256" key="3">
    <source>
        <dbReference type="ARBA" id="ARBA00023143"/>
    </source>
</evidence>
<dbReference type="InterPro" id="IPR001444">
    <property type="entry name" value="Flag_bb_rod_N"/>
</dbReference>
<dbReference type="OrthoDB" id="9804559at2"/>
<gene>
    <name evidence="8" type="ORF">SAMN04487859_11741</name>
</gene>
<comment type="subcellular location">
    <subcellularLocation>
        <location evidence="1 4">Bacterial flagellum basal body</location>
    </subcellularLocation>
</comment>
<sequence length="237" mass="25552">MENAGYTTLTRQSGLLREMQVVANNIANSATTGFRQEGLIFSEYVQDVEGGESLSMARGNVRNTSMLQGALAQTGGTLDMAIEGGGFFLIETPSGERLTRAGNFVLSAEGDLVTNDGFRVLDAGGAPVFVPPDARNVGVSPDGTLSSDGRPLSQIGLVQPIDRNDLIREDGVMFRADGGFEPVENPRILQGFLENANVDPISQITRMIEIQRAYEMGQSFLETENERVMSALDTLTR</sequence>
<evidence type="ECO:0000259" key="7">
    <source>
        <dbReference type="Pfam" id="PF22692"/>
    </source>
</evidence>
<evidence type="ECO:0000259" key="6">
    <source>
        <dbReference type="Pfam" id="PF06429"/>
    </source>
</evidence>
<dbReference type="NCBIfam" id="TIGR02490">
    <property type="entry name" value="flgF"/>
    <property type="match status" value="1"/>
</dbReference>
<proteinExistence type="inferred from homology"/>
<keyword evidence="8" id="KW-0282">Flagellum</keyword>
<evidence type="ECO:0000259" key="5">
    <source>
        <dbReference type="Pfam" id="PF00460"/>
    </source>
</evidence>
<dbReference type="EMBL" id="FOVP01000017">
    <property type="protein sequence ID" value="SFO14856.1"/>
    <property type="molecule type" value="Genomic_DNA"/>
</dbReference>
<evidence type="ECO:0000313" key="8">
    <source>
        <dbReference type="EMBL" id="SFO14856.1"/>
    </source>
</evidence>
<dbReference type="InterPro" id="IPR053967">
    <property type="entry name" value="LlgE_F_G-like_D1"/>
</dbReference>
<dbReference type="InterPro" id="IPR037925">
    <property type="entry name" value="FlgE/F/G-like"/>
</dbReference>
<dbReference type="Proteomes" id="UP000198599">
    <property type="component" value="Unassembled WGS sequence"/>
</dbReference>
<comment type="similarity">
    <text evidence="2 4">Belongs to the flagella basal body rod proteins family.</text>
</comment>
<evidence type="ECO:0000256" key="4">
    <source>
        <dbReference type="RuleBase" id="RU362116"/>
    </source>
</evidence>
<accession>A0A1I5EU03</accession>
<protein>
    <recommendedName>
        <fullName evidence="4">Flagellar basal-body rod protein FlgF</fullName>
    </recommendedName>
</protein>
<dbReference type="AlphaFoldDB" id="A0A1I5EU03"/>
<name>A0A1I5EU03_9RHOB</name>
<dbReference type="GO" id="GO:0030694">
    <property type="term" value="C:bacterial-type flagellum basal body, rod"/>
    <property type="evidence" value="ECO:0007669"/>
    <property type="project" value="UniProtKB-UniRule"/>
</dbReference>